<evidence type="ECO:0000256" key="1">
    <source>
        <dbReference type="SAM" id="MobiDB-lite"/>
    </source>
</evidence>
<feature type="region of interest" description="Disordered" evidence="1">
    <location>
        <begin position="42"/>
        <end position="61"/>
    </location>
</feature>
<dbReference type="HOGENOM" id="CLU_1952346_0_0_1"/>
<feature type="compositionally biased region" description="Polar residues" evidence="1">
    <location>
        <begin position="1"/>
        <end position="15"/>
    </location>
</feature>
<accession>A0A0E0NDX9</accession>
<dbReference type="Proteomes" id="UP000008022">
    <property type="component" value="Unassembled WGS sequence"/>
</dbReference>
<sequence>MLPISTGSGLPSPMTSLPRRQRSDQPLSRLASATAYLVPLALTSPSPSSSATTAPPHRTTSLMVAAQEQARVSRSLHPLPLPPTLARWRARWCWRPCSPFLAGHEVGWQIGRRGRQPRRRLPTSAVERI</sequence>
<feature type="compositionally biased region" description="Low complexity" evidence="1">
    <location>
        <begin position="42"/>
        <end position="56"/>
    </location>
</feature>
<name>A0A0E0NDX9_ORYRU</name>
<organism evidence="2 3">
    <name type="scientific">Oryza rufipogon</name>
    <name type="common">Brownbeard rice</name>
    <name type="synonym">Asian wild rice</name>
    <dbReference type="NCBI Taxonomy" id="4529"/>
    <lineage>
        <taxon>Eukaryota</taxon>
        <taxon>Viridiplantae</taxon>
        <taxon>Streptophyta</taxon>
        <taxon>Embryophyta</taxon>
        <taxon>Tracheophyta</taxon>
        <taxon>Spermatophyta</taxon>
        <taxon>Magnoliopsida</taxon>
        <taxon>Liliopsida</taxon>
        <taxon>Poales</taxon>
        <taxon>Poaceae</taxon>
        <taxon>BOP clade</taxon>
        <taxon>Oryzoideae</taxon>
        <taxon>Oryzeae</taxon>
        <taxon>Oryzinae</taxon>
        <taxon>Oryza</taxon>
    </lineage>
</organism>
<evidence type="ECO:0000313" key="3">
    <source>
        <dbReference type="Proteomes" id="UP000008022"/>
    </source>
</evidence>
<dbReference type="Gramene" id="ORUFI02G14780.1">
    <property type="protein sequence ID" value="ORUFI02G14780.1"/>
    <property type="gene ID" value="ORUFI02G14780"/>
</dbReference>
<protein>
    <submittedName>
        <fullName evidence="2">Uncharacterized protein</fullName>
    </submittedName>
</protein>
<dbReference type="AlphaFoldDB" id="A0A0E0NDX9"/>
<reference evidence="2" key="2">
    <citation type="submission" date="2015-06" db="UniProtKB">
        <authorList>
            <consortium name="EnsemblPlants"/>
        </authorList>
    </citation>
    <scope>IDENTIFICATION</scope>
</reference>
<reference evidence="3" key="1">
    <citation type="submission" date="2013-06" db="EMBL/GenBank/DDBJ databases">
        <authorList>
            <person name="Zhao Q."/>
        </authorList>
    </citation>
    <scope>NUCLEOTIDE SEQUENCE</scope>
    <source>
        <strain evidence="3">cv. W1943</strain>
    </source>
</reference>
<evidence type="ECO:0000313" key="2">
    <source>
        <dbReference type="EnsemblPlants" id="ORUFI02G14780.1"/>
    </source>
</evidence>
<dbReference type="EnsemblPlants" id="ORUFI02G14780.1">
    <property type="protein sequence ID" value="ORUFI02G14780.1"/>
    <property type="gene ID" value="ORUFI02G14780"/>
</dbReference>
<proteinExistence type="predicted"/>
<keyword evidence="3" id="KW-1185">Reference proteome</keyword>
<feature type="region of interest" description="Disordered" evidence="1">
    <location>
        <begin position="1"/>
        <end position="28"/>
    </location>
</feature>